<dbReference type="EMBL" id="QMKO01002334">
    <property type="protein sequence ID" value="RTG83863.1"/>
    <property type="molecule type" value="Genomic_DNA"/>
</dbReference>
<gene>
    <name evidence="2" type="ORF">DC041_0001886</name>
</gene>
<feature type="non-terminal residue" evidence="2">
    <location>
        <position position="120"/>
    </location>
</feature>
<dbReference type="AlphaFoldDB" id="A0A430Q846"/>
<name>A0A430Q846_SCHBO</name>
<sequence length="120" mass="13708">LKYFYRDLVTLTADILLCILATWATVDYSTLFTFCLLLPHIYFKDVNNNQRTVVQSFSLRNRAVFPIGFLSKFLVANSLSVFDVNNNQRTVVQSFSLRNRAVFPIGFLSKILVVNSMSVS</sequence>
<keyword evidence="1" id="KW-0812">Transmembrane</keyword>
<protein>
    <submittedName>
        <fullName evidence="2">Uncharacterized protein</fullName>
    </submittedName>
</protein>
<evidence type="ECO:0000313" key="2">
    <source>
        <dbReference type="EMBL" id="RTG83863.1"/>
    </source>
</evidence>
<comment type="caution">
    <text evidence="2">The sequence shown here is derived from an EMBL/GenBank/DDBJ whole genome shotgun (WGS) entry which is preliminary data.</text>
</comment>
<reference evidence="2 3" key="1">
    <citation type="journal article" date="2019" name="PLoS Pathog.">
        <title>Genome sequence of the bovine parasite Schistosoma bovis Tanzania.</title>
        <authorList>
            <person name="Oey H."/>
            <person name="Zakrzewski M."/>
            <person name="Gobert G."/>
            <person name="Gravermann K."/>
            <person name="Stoye J."/>
            <person name="Jones M."/>
            <person name="Mcmanus D."/>
            <person name="Krause L."/>
        </authorList>
    </citation>
    <scope>NUCLEOTIDE SEQUENCE [LARGE SCALE GENOMIC DNA]</scope>
    <source>
        <strain evidence="2 3">TAN1997</strain>
    </source>
</reference>
<feature type="non-terminal residue" evidence="2">
    <location>
        <position position="1"/>
    </location>
</feature>
<organism evidence="2 3">
    <name type="scientific">Schistosoma bovis</name>
    <name type="common">Blood fluke</name>
    <dbReference type="NCBI Taxonomy" id="6184"/>
    <lineage>
        <taxon>Eukaryota</taxon>
        <taxon>Metazoa</taxon>
        <taxon>Spiralia</taxon>
        <taxon>Lophotrochozoa</taxon>
        <taxon>Platyhelminthes</taxon>
        <taxon>Trematoda</taxon>
        <taxon>Digenea</taxon>
        <taxon>Strigeidida</taxon>
        <taxon>Schistosomatoidea</taxon>
        <taxon>Schistosomatidae</taxon>
        <taxon>Schistosoma</taxon>
    </lineage>
</organism>
<keyword evidence="3" id="KW-1185">Reference proteome</keyword>
<dbReference type="Proteomes" id="UP000290809">
    <property type="component" value="Unassembled WGS sequence"/>
</dbReference>
<keyword evidence="1" id="KW-1133">Transmembrane helix</keyword>
<proteinExistence type="predicted"/>
<keyword evidence="1" id="KW-0472">Membrane</keyword>
<feature type="transmembrane region" description="Helical" evidence="1">
    <location>
        <begin position="20"/>
        <end position="43"/>
    </location>
</feature>
<accession>A0A430Q846</accession>
<evidence type="ECO:0000313" key="3">
    <source>
        <dbReference type="Proteomes" id="UP000290809"/>
    </source>
</evidence>
<evidence type="ECO:0000256" key="1">
    <source>
        <dbReference type="SAM" id="Phobius"/>
    </source>
</evidence>